<evidence type="ECO:0000313" key="2">
    <source>
        <dbReference type="EMBL" id="KAG6707047.1"/>
    </source>
</evidence>
<accession>A0A922JIX1</accession>
<evidence type="ECO:0000313" key="3">
    <source>
        <dbReference type="Proteomes" id="UP000811246"/>
    </source>
</evidence>
<proteinExistence type="predicted"/>
<evidence type="ECO:0000259" key="1">
    <source>
        <dbReference type="Pfam" id="PF22936"/>
    </source>
</evidence>
<feature type="domain" description="Retrovirus-related Pol polyprotein from transposon TNT 1-94-like beta-barrel" evidence="1">
    <location>
        <begin position="11"/>
        <end position="85"/>
    </location>
</feature>
<organism evidence="2 3">
    <name type="scientific">Carya illinoinensis</name>
    <name type="common">Pecan</name>
    <dbReference type="NCBI Taxonomy" id="32201"/>
    <lineage>
        <taxon>Eukaryota</taxon>
        <taxon>Viridiplantae</taxon>
        <taxon>Streptophyta</taxon>
        <taxon>Embryophyta</taxon>
        <taxon>Tracheophyta</taxon>
        <taxon>Spermatophyta</taxon>
        <taxon>Magnoliopsida</taxon>
        <taxon>eudicotyledons</taxon>
        <taxon>Gunneridae</taxon>
        <taxon>Pentapetalae</taxon>
        <taxon>rosids</taxon>
        <taxon>fabids</taxon>
        <taxon>Fagales</taxon>
        <taxon>Juglandaceae</taxon>
        <taxon>Carya</taxon>
    </lineage>
</organism>
<dbReference type="InterPro" id="IPR054722">
    <property type="entry name" value="PolX-like_BBD"/>
</dbReference>
<comment type="caution">
    <text evidence="2">The sequence shown here is derived from an EMBL/GenBank/DDBJ whole genome shotgun (WGS) entry which is preliminary data.</text>
</comment>
<dbReference type="AlphaFoldDB" id="A0A922JIX1"/>
<sequence length="104" mass="11683">MPPIFDHQKDWIIDIGASDHMSHCRSLFLDLREPPMAWQVRLPTGETIAVEGVGSIPLSKTLTLSNVLFVPTFHYNLLSIPQITSHLSCVVTFSSSNVFFRTIN</sequence>
<dbReference type="Pfam" id="PF22936">
    <property type="entry name" value="Pol_BBD"/>
    <property type="match status" value="1"/>
</dbReference>
<reference evidence="2" key="1">
    <citation type="submission" date="2021-01" db="EMBL/GenBank/DDBJ databases">
        <authorList>
            <person name="Lovell J.T."/>
            <person name="Bentley N."/>
            <person name="Bhattarai G."/>
            <person name="Jenkins J.W."/>
            <person name="Sreedasyam A."/>
            <person name="Alarcon Y."/>
            <person name="Bock C."/>
            <person name="Boston L."/>
            <person name="Carlson J."/>
            <person name="Cervantes K."/>
            <person name="Clermont K."/>
            <person name="Krom N."/>
            <person name="Kubenka K."/>
            <person name="Mamidi S."/>
            <person name="Mattison C."/>
            <person name="Monteros M."/>
            <person name="Pisani C."/>
            <person name="Plott C."/>
            <person name="Rajasekar S."/>
            <person name="Rhein H.S."/>
            <person name="Rohla C."/>
            <person name="Song M."/>
            <person name="Hilaire R.S."/>
            <person name="Shu S."/>
            <person name="Wells L."/>
            <person name="Wang X."/>
            <person name="Webber J."/>
            <person name="Heerema R.J."/>
            <person name="Klein P."/>
            <person name="Conner P."/>
            <person name="Grauke L."/>
            <person name="Grimwood J."/>
            <person name="Schmutz J."/>
            <person name="Randall J.J."/>
        </authorList>
    </citation>
    <scope>NUCLEOTIDE SEQUENCE</scope>
    <source>
        <tissue evidence="2">Leaf</tissue>
    </source>
</reference>
<protein>
    <recommendedName>
        <fullName evidence="1">Retrovirus-related Pol polyprotein from transposon TNT 1-94-like beta-barrel domain-containing protein</fullName>
    </recommendedName>
</protein>
<dbReference type="Proteomes" id="UP000811246">
    <property type="component" value="Chromosome 6"/>
</dbReference>
<dbReference type="EMBL" id="CM031830">
    <property type="protein sequence ID" value="KAG6707047.1"/>
    <property type="molecule type" value="Genomic_DNA"/>
</dbReference>
<name>A0A922JIX1_CARIL</name>
<gene>
    <name evidence="2" type="ORF">I3842_06G011600</name>
</gene>